<reference evidence="2" key="2">
    <citation type="journal article" date="2024" name="Plant">
        <title>Genomic evolution and insights into agronomic trait innovations of Sesamum species.</title>
        <authorList>
            <person name="Miao H."/>
            <person name="Wang L."/>
            <person name="Qu L."/>
            <person name="Liu H."/>
            <person name="Sun Y."/>
            <person name="Le M."/>
            <person name="Wang Q."/>
            <person name="Wei S."/>
            <person name="Zheng Y."/>
            <person name="Lin W."/>
            <person name="Duan Y."/>
            <person name="Cao H."/>
            <person name="Xiong S."/>
            <person name="Wang X."/>
            <person name="Wei L."/>
            <person name="Li C."/>
            <person name="Ma Q."/>
            <person name="Ju M."/>
            <person name="Zhao R."/>
            <person name="Li G."/>
            <person name="Mu C."/>
            <person name="Tian Q."/>
            <person name="Mei H."/>
            <person name="Zhang T."/>
            <person name="Gao T."/>
            <person name="Zhang H."/>
        </authorList>
    </citation>
    <scope>NUCLEOTIDE SEQUENCE</scope>
    <source>
        <strain evidence="2">G02</strain>
    </source>
</reference>
<keyword evidence="1" id="KW-0472">Membrane</keyword>
<evidence type="ECO:0000256" key="1">
    <source>
        <dbReference type="SAM" id="Phobius"/>
    </source>
</evidence>
<protein>
    <submittedName>
        <fullName evidence="2">Mitochondrial protein</fullName>
    </submittedName>
</protein>
<dbReference type="PANTHER" id="PTHR33116">
    <property type="entry name" value="REVERSE TRANSCRIPTASE ZINC-BINDING DOMAIN-CONTAINING PROTEIN-RELATED-RELATED"/>
    <property type="match status" value="1"/>
</dbReference>
<proteinExistence type="predicted"/>
<keyword evidence="1" id="KW-1133">Transmembrane helix</keyword>
<dbReference type="AlphaFoldDB" id="A0AAW2LPC2"/>
<evidence type="ECO:0000313" key="2">
    <source>
        <dbReference type="EMBL" id="KAL0320349.1"/>
    </source>
</evidence>
<sequence length="293" mass="34060">MIGWNGRSFGGCWRRFVRCSELQQVVGLSQVWRCAEVLLASLTSYLQTTPWFFALIMLLWFSMFGVFLIPISLHPIRRLIFISALPYSVATLPQRYSNSWPTSWAFDWRTNMRFTLGFRLWLFVRKGHYCIKGSYLEKNSGWHVKSLSQAGKAVLIQSVVQAIPSYAMSCFRLQITLIREFQSLAENFFWHDGDCCKVHWLAWNQICHSKLDGGLDFWNLKAFNLALLAKQLWQLPPRLDSLVCKVLKAKYFPHSHLFEARLGARPSYTWRSVMAAWDFSRLVVGGTSARVIW</sequence>
<keyword evidence="1" id="KW-0812">Transmembrane</keyword>
<feature type="transmembrane region" description="Helical" evidence="1">
    <location>
        <begin position="51"/>
        <end position="73"/>
    </location>
</feature>
<organism evidence="2">
    <name type="scientific">Sesamum radiatum</name>
    <name type="common">Black benniseed</name>
    <dbReference type="NCBI Taxonomy" id="300843"/>
    <lineage>
        <taxon>Eukaryota</taxon>
        <taxon>Viridiplantae</taxon>
        <taxon>Streptophyta</taxon>
        <taxon>Embryophyta</taxon>
        <taxon>Tracheophyta</taxon>
        <taxon>Spermatophyta</taxon>
        <taxon>Magnoliopsida</taxon>
        <taxon>eudicotyledons</taxon>
        <taxon>Gunneridae</taxon>
        <taxon>Pentapetalae</taxon>
        <taxon>asterids</taxon>
        <taxon>lamiids</taxon>
        <taxon>Lamiales</taxon>
        <taxon>Pedaliaceae</taxon>
        <taxon>Sesamum</taxon>
    </lineage>
</organism>
<dbReference type="EMBL" id="JACGWJ010000024">
    <property type="protein sequence ID" value="KAL0320349.1"/>
    <property type="molecule type" value="Genomic_DNA"/>
</dbReference>
<gene>
    <name evidence="2" type="ORF">Sradi_5296400</name>
</gene>
<accession>A0AAW2LPC2</accession>
<reference evidence="2" key="1">
    <citation type="submission" date="2020-06" db="EMBL/GenBank/DDBJ databases">
        <authorList>
            <person name="Li T."/>
            <person name="Hu X."/>
            <person name="Zhang T."/>
            <person name="Song X."/>
            <person name="Zhang H."/>
            <person name="Dai N."/>
            <person name="Sheng W."/>
            <person name="Hou X."/>
            <person name="Wei L."/>
        </authorList>
    </citation>
    <scope>NUCLEOTIDE SEQUENCE</scope>
    <source>
        <strain evidence="2">G02</strain>
        <tissue evidence="2">Leaf</tissue>
    </source>
</reference>
<dbReference type="PANTHER" id="PTHR33116:SF86">
    <property type="entry name" value="REVERSE TRANSCRIPTASE DOMAIN-CONTAINING PROTEIN"/>
    <property type="match status" value="1"/>
</dbReference>
<name>A0AAW2LPC2_SESRA</name>
<comment type="caution">
    <text evidence="2">The sequence shown here is derived from an EMBL/GenBank/DDBJ whole genome shotgun (WGS) entry which is preliminary data.</text>
</comment>